<evidence type="ECO:0000313" key="2">
    <source>
        <dbReference type="Proteomes" id="UP001595952"/>
    </source>
</evidence>
<dbReference type="Proteomes" id="UP001595952">
    <property type="component" value="Unassembled WGS sequence"/>
</dbReference>
<evidence type="ECO:0000313" key="1">
    <source>
        <dbReference type="EMBL" id="MFC4637836.1"/>
    </source>
</evidence>
<name>A0ABV9I801_9DEIO</name>
<gene>
    <name evidence="1" type="ORF">ACFO0D_05730</name>
</gene>
<evidence type="ECO:0008006" key="3">
    <source>
        <dbReference type="Google" id="ProtNLM"/>
    </source>
</evidence>
<dbReference type="RefSeq" id="WP_380060986.1">
    <property type="nucleotide sequence ID" value="NZ_JBHSEI010000002.1"/>
</dbReference>
<reference evidence="2" key="1">
    <citation type="journal article" date="2019" name="Int. J. Syst. Evol. Microbiol.">
        <title>The Global Catalogue of Microorganisms (GCM) 10K type strain sequencing project: providing services to taxonomists for standard genome sequencing and annotation.</title>
        <authorList>
            <consortium name="The Broad Institute Genomics Platform"/>
            <consortium name="The Broad Institute Genome Sequencing Center for Infectious Disease"/>
            <person name="Wu L."/>
            <person name="Ma J."/>
        </authorList>
    </citation>
    <scope>NUCLEOTIDE SEQUENCE [LARGE SCALE GENOMIC DNA]</scope>
    <source>
        <strain evidence="2">CCUG 55995</strain>
    </source>
</reference>
<sequence>MNPGVERRVLLASKLRGVSRTPARLAVGLAITEHAARNLAQILVLRRLVCDHHATAPPFAAPR</sequence>
<organism evidence="1 2">
    <name type="scientific">Deinococcus hohokamensis</name>
    <dbReference type="NCBI Taxonomy" id="309883"/>
    <lineage>
        <taxon>Bacteria</taxon>
        <taxon>Thermotogati</taxon>
        <taxon>Deinococcota</taxon>
        <taxon>Deinococci</taxon>
        <taxon>Deinococcales</taxon>
        <taxon>Deinococcaceae</taxon>
        <taxon>Deinococcus</taxon>
    </lineage>
</organism>
<keyword evidence="2" id="KW-1185">Reference proteome</keyword>
<proteinExistence type="predicted"/>
<dbReference type="EMBL" id="JBHSEI010000002">
    <property type="protein sequence ID" value="MFC4637836.1"/>
    <property type="molecule type" value="Genomic_DNA"/>
</dbReference>
<protein>
    <recommendedName>
        <fullName evidence="3">Transposase</fullName>
    </recommendedName>
</protein>
<accession>A0ABV9I801</accession>
<comment type="caution">
    <text evidence="1">The sequence shown here is derived from an EMBL/GenBank/DDBJ whole genome shotgun (WGS) entry which is preliminary data.</text>
</comment>